<dbReference type="InterPro" id="IPR026271">
    <property type="entry name" value="PRAME"/>
</dbReference>
<dbReference type="GeneID" id="121135789"/>
<sequence>MSFQAPPTLLQLAVQSLLKDEALAISALKDLPMELFPPLFKEAFNQGQSKILKAMVQGWPFPCLPLGGLMKMKIPHLKTLHTILLGIDTMLKQKVCPRSRKLRVLDLRPLHKDFWNVWAGDKAGARSLEGKHKRRTQARGPRMEGEKPLTVLIDLYLKSSAPDVCLSYLFLWVQGRKGLVQLGCKKLKISTVATQSIVMFLEMLDLDCMEEVEVCCTWNLPTLADFAPYLGQMRNLHKLLLSHVCVPASISPKEQGQLLSQFTSQFLKLECLQELSLDSISFLEGHMDQMFRCLEAPLEMLSITDCHLSESDLQSLAQCPGVRQLKHLNLSDVLLTNISPEPLRVLLERVAATLKTLDLENCRIVDSQLSVLLPALSLCTQLTTFNYLKNPISVASLERLLCHTARLSRLSLEMYSTPWEIYGAQGTSHHKRLEQLREELNRTIKPLEHTRTVWFSIIPCRPCDNQAD</sequence>
<accession>A0ABM2WJH1</accession>
<keyword evidence="2" id="KW-0433">Leucine-rich repeat</keyword>
<dbReference type="PANTHER" id="PTHR14224:SF19">
    <property type="entry name" value="PRAME FAMILY MEMBER 11-RELATED"/>
    <property type="match status" value="1"/>
</dbReference>
<gene>
    <name evidence="5" type="primary">LOC121135789</name>
</gene>
<dbReference type="InterPro" id="IPR050694">
    <property type="entry name" value="LRRC14/PRAME"/>
</dbReference>
<protein>
    <submittedName>
        <fullName evidence="5">PRAME family member 12-like</fullName>
    </submittedName>
</protein>
<keyword evidence="3" id="KW-0677">Repeat</keyword>
<dbReference type="SUPFAM" id="SSF52047">
    <property type="entry name" value="RNI-like"/>
    <property type="match status" value="1"/>
</dbReference>
<comment type="similarity">
    <text evidence="1">Belongs to the PRAME family.</text>
</comment>
<keyword evidence="4" id="KW-1185">Reference proteome</keyword>
<dbReference type="RefSeq" id="XP_040590974.1">
    <property type="nucleotide sequence ID" value="XM_040735040.1"/>
</dbReference>
<evidence type="ECO:0000313" key="4">
    <source>
        <dbReference type="Proteomes" id="UP000886700"/>
    </source>
</evidence>
<dbReference type="PANTHER" id="PTHR14224">
    <property type="entry name" value="SIMILAR TO PREFERENTIALLY EXPRESSED ANTIGEN IN MELANOMA-LIKE 3"/>
    <property type="match status" value="1"/>
</dbReference>
<reference evidence="5" key="1">
    <citation type="submission" date="2025-08" db="UniProtKB">
        <authorList>
            <consortium name="RefSeq"/>
        </authorList>
    </citation>
    <scope>IDENTIFICATION</scope>
    <source>
        <tissue evidence="5">Liver</tissue>
    </source>
</reference>
<organism evidence="4 5">
    <name type="scientific">Mesocricetus auratus</name>
    <name type="common">Golden hamster</name>
    <dbReference type="NCBI Taxonomy" id="10036"/>
    <lineage>
        <taxon>Eukaryota</taxon>
        <taxon>Metazoa</taxon>
        <taxon>Chordata</taxon>
        <taxon>Craniata</taxon>
        <taxon>Vertebrata</taxon>
        <taxon>Euteleostomi</taxon>
        <taxon>Mammalia</taxon>
        <taxon>Eutheria</taxon>
        <taxon>Euarchontoglires</taxon>
        <taxon>Glires</taxon>
        <taxon>Rodentia</taxon>
        <taxon>Myomorpha</taxon>
        <taxon>Muroidea</taxon>
        <taxon>Cricetidae</taxon>
        <taxon>Cricetinae</taxon>
        <taxon>Mesocricetus</taxon>
    </lineage>
</organism>
<dbReference type="Gene3D" id="3.80.10.10">
    <property type="entry name" value="Ribonuclease Inhibitor"/>
    <property type="match status" value="1"/>
</dbReference>
<evidence type="ECO:0000256" key="1">
    <source>
        <dbReference type="ARBA" id="ARBA00009608"/>
    </source>
</evidence>
<evidence type="ECO:0000256" key="2">
    <source>
        <dbReference type="ARBA" id="ARBA00022614"/>
    </source>
</evidence>
<dbReference type="Proteomes" id="UP000886700">
    <property type="component" value="Unplaced"/>
</dbReference>
<name>A0ABM2WJH1_MESAU</name>
<proteinExistence type="inferred from homology"/>
<evidence type="ECO:0000313" key="5">
    <source>
        <dbReference type="RefSeq" id="XP_040590974.1"/>
    </source>
</evidence>
<evidence type="ECO:0000256" key="3">
    <source>
        <dbReference type="ARBA" id="ARBA00022737"/>
    </source>
</evidence>
<dbReference type="PIRSF" id="PIRSF038286">
    <property type="entry name" value="PRAME"/>
    <property type="match status" value="1"/>
</dbReference>
<dbReference type="InterPro" id="IPR032675">
    <property type="entry name" value="LRR_dom_sf"/>
</dbReference>